<dbReference type="InterPro" id="IPR022273">
    <property type="entry name" value="PRTRC_protein-E"/>
</dbReference>
<reference evidence="2" key="1">
    <citation type="journal article" date="2014" name="Int. J. Syst. Evol. Microbiol.">
        <title>Complete genome sequence of Corynebacterium casei LMG S-19264T (=DSM 44701T), isolated from a smear-ripened cheese.</title>
        <authorList>
            <consortium name="US DOE Joint Genome Institute (JGI-PGF)"/>
            <person name="Walter F."/>
            <person name="Albersmeier A."/>
            <person name="Kalinowski J."/>
            <person name="Ruckert C."/>
        </authorList>
    </citation>
    <scope>NUCLEOTIDE SEQUENCE</scope>
    <source>
        <strain evidence="2">JCM 31311</strain>
    </source>
</reference>
<feature type="region of interest" description="Disordered" evidence="1">
    <location>
        <begin position="95"/>
        <end position="125"/>
    </location>
</feature>
<organism evidence="2 3">
    <name type="scientific">Deinococcus ruber</name>
    <dbReference type="NCBI Taxonomy" id="1848197"/>
    <lineage>
        <taxon>Bacteria</taxon>
        <taxon>Thermotogati</taxon>
        <taxon>Deinococcota</taxon>
        <taxon>Deinococci</taxon>
        <taxon>Deinococcales</taxon>
        <taxon>Deinococcaceae</taxon>
        <taxon>Deinococcus</taxon>
    </lineage>
</organism>
<evidence type="ECO:0000256" key="1">
    <source>
        <dbReference type="SAM" id="MobiDB-lite"/>
    </source>
</evidence>
<evidence type="ECO:0000313" key="3">
    <source>
        <dbReference type="Proteomes" id="UP000603865"/>
    </source>
</evidence>
<dbReference type="Proteomes" id="UP000603865">
    <property type="component" value="Unassembled WGS sequence"/>
</dbReference>
<dbReference type="EMBL" id="BMQL01000015">
    <property type="protein sequence ID" value="GGR13404.1"/>
    <property type="molecule type" value="Genomic_DNA"/>
</dbReference>
<dbReference type="AlphaFoldDB" id="A0A918F6J8"/>
<dbReference type="NCBIfam" id="TIGR03741">
    <property type="entry name" value="PRTRC_E"/>
    <property type="match status" value="1"/>
</dbReference>
<feature type="compositionally biased region" description="Polar residues" evidence="1">
    <location>
        <begin position="1"/>
        <end position="18"/>
    </location>
</feature>
<feature type="region of interest" description="Disordered" evidence="1">
    <location>
        <begin position="1"/>
        <end position="21"/>
    </location>
</feature>
<gene>
    <name evidence="2" type="ORF">GCM10008957_27950</name>
</gene>
<feature type="compositionally biased region" description="Acidic residues" evidence="1">
    <location>
        <begin position="97"/>
        <end position="117"/>
    </location>
</feature>
<proteinExistence type="predicted"/>
<keyword evidence="3" id="KW-1185">Reference proteome</keyword>
<protein>
    <submittedName>
        <fullName evidence="2">Uncharacterized protein</fullName>
    </submittedName>
</protein>
<comment type="caution">
    <text evidence="2">The sequence shown here is derived from an EMBL/GenBank/DDBJ whole genome shotgun (WGS) entry which is preliminary data.</text>
</comment>
<sequence length="391" mass="41648">MSCMTLNQPAHPTASNHTAPVLPADKARASELFQQVKGTDREQDYRRISQQHPDKDANRATYLAFLDDIEAMFVDPQADQDTVPDFHPNVMTQANADADERDEGEEADEPSEADVDPGDQASGELLPSAAGLAQTAILPVAGNGLISQLAGMLADGGQLSFTMMCLGDEVTLSIRPKPHGTETVVPLLLTNTPGYLDTHLVSAMQPYVEVRRDIYAQCTAAAKAQRKAGEKAVIPPTPAKAGTAKPSATVQLTLDGMEGTTFTATHGRKSVDVTLGTQAVPKGTITVNARHALYGEHVKTFMLNADRTHDFREQQGAAITLAVTPDSAAITATQGEQRVALHGEGFLAPGKWLIEAEAAGHSPQSKSITVVAAKPQTVTLTLPEEREQSLF</sequence>
<reference evidence="2" key="2">
    <citation type="submission" date="2020-09" db="EMBL/GenBank/DDBJ databases">
        <authorList>
            <person name="Sun Q."/>
            <person name="Ohkuma M."/>
        </authorList>
    </citation>
    <scope>NUCLEOTIDE SEQUENCE</scope>
    <source>
        <strain evidence="2">JCM 31311</strain>
    </source>
</reference>
<name>A0A918F6J8_9DEIO</name>
<accession>A0A918F6J8</accession>
<evidence type="ECO:0000313" key="2">
    <source>
        <dbReference type="EMBL" id="GGR13404.1"/>
    </source>
</evidence>